<protein>
    <submittedName>
        <fullName evidence="9">SPOSA6832_03862-mRNA-1:cds</fullName>
    </submittedName>
</protein>
<evidence type="ECO:0000256" key="1">
    <source>
        <dbReference type="ARBA" id="ARBA00004211"/>
    </source>
</evidence>
<keyword evidence="10" id="KW-1185">Reference proteome</keyword>
<evidence type="ECO:0000256" key="7">
    <source>
        <dbReference type="SAM" id="Phobius"/>
    </source>
</evidence>
<dbReference type="AlphaFoldDB" id="A0A0D6ER84"/>
<dbReference type="EMBL" id="CENE01000020">
    <property type="protein sequence ID" value="CEQ42080.1"/>
    <property type="molecule type" value="Genomic_DNA"/>
</dbReference>
<gene>
    <name evidence="9" type="primary">SPOSA6832_03862</name>
</gene>
<feature type="compositionally biased region" description="Low complexity" evidence="6">
    <location>
        <begin position="183"/>
        <end position="214"/>
    </location>
</feature>
<dbReference type="GO" id="GO:0005886">
    <property type="term" value="C:plasma membrane"/>
    <property type="evidence" value="ECO:0007669"/>
    <property type="project" value="TreeGrafter"/>
</dbReference>
<feature type="compositionally biased region" description="Low complexity" evidence="6">
    <location>
        <begin position="227"/>
        <end position="244"/>
    </location>
</feature>
<keyword evidence="4 7" id="KW-1133">Transmembrane helix</keyword>
<feature type="region of interest" description="Disordered" evidence="6">
    <location>
        <begin position="160"/>
        <end position="250"/>
    </location>
</feature>
<dbReference type="PROSITE" id="PS50202">
    <property type="entry name" value="MSP"/>
    <property type="match status" value="1"/>
</dbReference>
<dbReference type="Pfam" id="PF00635">
    <property type="entry name" value="Motile_Sperm"/>
    <property type="match status" value="1"/>
</dbReference>
<feature type="region of interest" description="Disordered" evidence="6">
    <location>
        <begin position="135"/>
        <end position="154"/>
    </location>
</feature>
<dbReference type="GO" id="GO:0005789">
    <property type="term" value="C:endoplasmic reticulum membrane"/>
    <property type="evidence" value="ECO:0007669"/>
    <property type="project" value="InterPro"/>
</dbReference>
<keyword evidence="3 7" id="KW-0812">Transmembrane</keyword>
<dbReference type="InterPro" id="IPR016763">
    <property type="entry name" value="VAP"/>
</dbReference>
<dbReference type="SUPFAM" id="SSF49354">
    <property type="entry name" value="PapD-like"/>
    <property type="match status" value="1"/>
</dbReference>
<dbReference type="PANTHER" id="PTHR10809">
    <property type="entry name" value="VESICLE-ASSOCIATED MEMBRANE PROTEIN-ASSOCIATED PROTEIN"/>
    <property type="match status" value="1"/>
</dbReference>
<dbReference type="Gene3D" id="2.60.40.10">
    <property type="entry name" value="Immunoglobulins"/>
    <property type="match status" value="1"/>
</dbReference>
<feature type="compositionally biased region" description="Low complexity" evidence="6">
    <location>
        <begin position="162"/>
        <end position="176"/>
    </location>
</feature>
<comment type="similarity">
    <text evidence="2">Belongs to the VAMP-associated protein (VAP) (TC 9.B.17) family.</text>
</comment>
<dbReference type="GO" id="GO:0061817">
    <property type="term" value="P:endoplasmic reticulum-plasma membrane tethering"/>
    <property type="evidence" value="ECO:0007669"/>
    <property type="project" value="TreeGrafter"/>
</dbReference>
<dbReference type="InterPro" id="IPR008962">
    <property type="entry name" value="PapD-like_sf"/>
</dbReference>
<sequence>MSVTLSPSSQLGFQRPLTRLVKRTLAIHNPGRQPVQMKVKTTAPKQYCVRPNSGRIEPGETVEVQVLLQPMKEDPAPGAKCRDKFLVQSVIITPEREGVALTDLWQVVENEDKASGAKPGQIFEQKIRCTYLPAADSEPSSIPEETPSKVNDHSAADASFVSTISPAPRRTSRSAPSSPPNLAPAVSISPAPSSPGVAAAHDASSSPVSASSSATGPGALENPEARASTPAPLSSVPTPSSSSDELSRLRSDLAAAQSEISRLRAQLAQAETTGATLRSRGGAGAASGVPSASTSGGPSVPGGTAQAVVGMQGQEGVPVQVVAGIAFGVFVVTWLFF</sequence>
<name>A0A0D6ER84_SPOSA</name>
<dbReference type="OrthoDB" id="264603at2759"/>
<evidence type="ECO:0000256" key="5">
    <source>
        <dbReference type="ARBA" id="ARBA00023136"/>
    </source>
</evidence>
<evidence type="ECO:0000256" key="3">
    <source>
        <dbReference type="ARBA" id="ARBA00022692"/>
    </source>
</evidence>
<feature type="transmembrane region" description="Helical" evidence="7">
    <location>
        <begin position="317"/>
        <end position="336"/>
    </location>
</feature>
<feature type="domain" description="MSP" evidence="8">
    <location>
        <begin position="2"/>
        <end position="132"/>
    </location>
</feature>
<proteinExistence type="inferred from homology"/>
<dbReference type="InterPro" id="IPR000535">
    <property type="entry name" value="MSP_dom"/>
</dbReference>
<dbReference type="PANTHER" id="PTHR10809:SF6">
    <property type="entry name" value="AT11025P-RELATED"/>
    <property type="match status" value="1"/>
</dbReference>
<organism evidence="9 10">
    <name type="scientific">Sporidiobolus salmonicolor</name>
    <name type="common">Yeast-like fungus</name>
    <name type="synonym">Sporobolomyces salmonicolor</name>
    <dbReference type="NCBI Taxonomy" id="5005"/>
    <lineage>
        <taxon>Eukaryota</taxon>
        <taxon>Fungi</taxon>
        <taxon>Dikarya</taxon>
        <taxon>Basidiomycota</taxon>
        <taxon>Pucciniomycotina</taxon>
        <taxon>Microbotryomycetes</taxon>
        <taxon>Sporidiobolales</taxon>
        <taxon>Sporidiobolaceae</taxon>
        <taxon>Sporobolomyces</taxon>
    </lineage>
</organism>
<dbReference type="GO" id="GO:0033149">
    <property type="term" value="F:FFAT motif binding"/>
    <property type="evidence" value="ECO:0007669"/>
    <property type="project" value="TreeGrafter"/>
</dbReference>
<keyword evidence="5 7" id="KW-0472">Membrane</keyword>
<evidence type="ECO:0000256" key="6">
    <source>
        <dbReference type="SAM" id="MobiDB-lite"/>
    </source>
</evidence>
<reference evidence="10" key="1">
    <citation type="submission" date="2015-02" db="EMBL/GenBank/DDBJ databases">
        <authorList>
            <person name="Gon?alves P."/>
        </authorList>
    </citation>
    <scope>NUCLEOTIDE SEQUENCE [LARGE SCALE GENOMIC DNA]</scope>
</reference>
<dbReference type="PIRSF" id="PIRSF019693">
    <property type="entry name" value="VAMP-associated"/>
    <property type="match status" value="1"/>
</dbReference>
<evidence type="ECO:0000313" key="10">
    <source>
        <dbReference type="Proteomes" id="UP000243876"/>
    </source>
</evidence>
<evidence type="ECO:0000256" key="2">
    <source>
        <dbReference type="ARBA" id="ARBA00008932"/>
    </source>
</evidence>
<accession>A0A0D6ER84</accession>
<feature type="non-terminal residue" evidence="9">
    <location>
        <position position="1"/>
    </location>
</feature>
<evidence type="ECO:0000256" key="4">
    <source>
        <dbReference type="ARBA" id="ARBA00022989"/>
    </source>
</evidence>
<comment type="subcellular location">
    <subcellularLocation>
        <location evidence="1">Membrane</location>
        <topology evidence="1">Single-pass type IV membrane protein</topology>
    </subcellularLocation>
</comment>
<evidence type="ECO:0000259" key="8">
    <source>
        <dbReference type="PROSITE" id="PS50202"/>
    </source>
</evidence>
<dbReference type="Proteomes" id="UP000243876">
    <property type="component" value="Unassembled WGS sequence"/>
</dbReference>
<feature type="compositionally biased region" description="Low complexity" evidence="6">
    <location>
        <begin position="272"/>
        <end position="302"/>
    </location>
</feature>
<dbReference type="InterPro" id="IPR013783">
    <property type="entry name" value="Ig-like_fold"/>
</dbReference>
<feature type="region of interest" description="Disordered" evidence="6">
    <location>
        <begin position="271"/>
        <end position="302"/>
    </location>
</feature>
<evidence type="ECO:0000313" key="9">
    <source>
        <dbReference type="EMBL" id="CEQ42080.1"/>
    </source>
</evidence>
<dbReference type="GO" id="GO:0090158">
    <property type="term" value="P:endoplasmic reticulum membrane organization"/>
    <property type="evidence" value="ECO:0007669"/>
    <property type="project" value="TreeGrafter"/>
</dbReference>